<accession>A0A7U7G9I2</accession>
<dbReference type="AlphaFoldDB" id="A0A7U7G9I2"/>
<dbReference type="RefSeq" id="WP_034431166.1">
    <property type="nucleotide sequence ID" value="NZ_CBTK010000050.1"/>
</dbReference>
<reference evidence="1 2" key="1">
    <citation type="journal article" date="2014" name="ISME J.">
        <title>Candidatus Competibacter-lineage genomes retrieved from metagenomes reveal functional metabolic diversity.</title>
        <authorList>
            <person name="McIlroy S.J."/>
            <person name="Albertsen M."/>
            <person name="Andresen E.K."/>
            <person name="Saunders A.M."/>
            <person name="Kristiansen R."/>
            <person name="Stokholm-Bjerregaard M."/>
            <person name="Nielsen K.L."/>
            <person name="Nielsen P.H."/>
        </authorList>
    </citation>
    <scope>NUCLEOTIDE SEQUENCE [LARGE SCALE GENOMIC DNA]</scope>
    <source>
        <strain evidence="1 2">Run_B_J11</strain>
    </source>
</reference>
<comment type="caution">
    <text evidence="1">The sequence shown here is derived from an EMBL/GenBank/DDBJ whole genome shotgun (WGS) entry which is preliminary data.</text>
</comment>
<dbReference type="EMBL" id="CBTK010000050">
    <property type="protein sequence ID" value="CDH44043.1"/>
    <property type="molecule type" value="Genomic_DNA"/>
</dbReference>
<evidence type="ECO:0000313" key="1">
    <source>
        <dbReference type="EMBL" id="CDH44043.1"/>
    </source>
</evidence>
<protein>
    <submittedName>
        <fullName evidence="1">Uncharacterized protein</fullName>
    </submittedName>
</protein>
<keyword evidence="2" id="KW-1185">Reference proteome</keyword>
<dbReference type="Proteomes" id="UP000019184">
    <property type="component" value="Unassembled WGS sequence"/>
</dbReference>
<organism evidence="1 2">
    <name type="scientific">Candidatus Contendobacter odensis Run_B_J11</name>
    <dbReference type="NCBI Taxonomy" id="1400861"/>
    <lineage>
        <taxon>Bacteria</taxon>
        <taxon>Pseudomonadati</taxon>
        <taxon>Pseudomonadota</taxon>
        <taxon>Gammaproteobacteria</taxon>
        <taxon>Candidatus Competibacteraceae</taxon>
        <taxon>Candidatus Contendibacter</taxon>
    </lineage>
</organism>
<proteinExistence type="predicted"/>
<evidence type="ECO:0000313" key="2">
    <source>
        <dbReference type="Proteomes" id="UP000019184"/>
    </source>
</evidence>
<gene>
    <name evidence="1" type="ORF">BN874_1430002</name>
</gene>
<name>A0A7U7G9I2_9GAMM</name>
<sequence length="439" mass="49499">MAAFEKVHLPFIRKIPLSKIVPNNNSETNHQGWFSYFWSEAYIWEADFLKHGEPVIALFTALFDLPKEWEPPAVGGWTQAKLKDAEQATGAIQLNRKREWNTVSNEILFNALLALLTIGFRRIPISRNSTIATDDTSLEMAKYLKKFDHSKKVQLGWRGDMRKLADLINGGGFICKAESIANNYAASINMRQPWHPFSKLSIRCDMWYRRVSADNCKQTVISVTTDFKTASVFPQVSELHIFPGVEMKQDIAQLVRDGKVDRTKLCEVTVQRASGERKVLLRAADQAQIFLCLLNGTYFDTKEAQEKFSEAVAFNELAMREVPADDILASITYVRIHHGTSNGEGYTAIYDPAVSIEVRADLFQRKTAPHCTGPQLYQAGLMEYERAKQTFTAAWSEEGASRAGSRLDDVDDITKVKVAGVSTVVEVKRLSDNKILYTV</sequence>